<evidence type="ECO:0000313" key="15">
    <source>
        <dbReference type="Proteomes" id="UP000035681"/>
    </source>
</evidence>
<dbReference type="STRING" id="6248.A0A0K0E5V8"/>
<name>A0A0K0E5V8_STRER</name>
<keyword evidence="15" id="KW-1185">Reference proteome</keyword>
<dbReference type="GO" id="GO:0015280">
    <property type="term" value="F:ligand-gated sodium channel activity"/>
    <property type="evidence" value="ECO:0007669"/>
    <property type="project" value="TreeGrafter"/>
</dbReference>
<dbReference type="Gene3D" id="2.60.470.10">
    <property type="entry name" value="Acid-sensing ion channels like domains"/>
    <property type="match status" value="1"/>
</dbReference>
<evidence type="ECO:0000256" key="9">
    <source>
        <dbReference type="ARBA" id="ARBA00023136"/>
    </source>
</evidence>
<keyword evidence="4 13" id="KW-0894">Sodium channel</keyword>
<dbReference type="AlphaFoldDB" id="A0A0K0E5V8"/>
<dbReference type="Gene3D" id="1.10.287.770">
    <property type="entry name" value="YojJ-like"/>
    <property type="match status" value="1"/>
</dbReference>
<keyword evidence="5 13" id="KW-0812">Transmembrane</keyword>
<keyword evidence="8 13" id="KW-0406">Ion transport</keyword>
<dbReference type="GO" id="GO:0005886">
    <property type="term" value="C:plasma membrane"/>
    <property type="evidence" value="ECO:0007669"/>
    <property type="project" value="TreeGrafter"/>
</dbReference>
<evidence type="ECO:0000256" key="12">
    <source>
        <dbReference type="ARBA" id="ARBA00023303"/>
    </source>
</evidence>
<evidence type="ECO:0000256" key="14">
    <source>
        <dbReference type="SAM" id="Phobius"/>
    </source>
</evidence>
<proteinExistence type="inferred from homology"/>
<keyword evidence="12 13" id="KW-0407">Ion channel</keyword>
<keyword evidence="10" id="KW-0325">Glycoprotein</keyword>
<keyword evidence="6 14" id="KW-1133">Transmembrane helix</keyword>
<dbReference type="InterPro" id="IPR001873">
    <property type="entry name" value="ENaC"/>
</dbReference>
<evidence type="ECO:0000256" key="4">
    <source>
        <dbReference type="ARBA" id="ARBA00022461"/>
    </source>
</evidence>
<evidence type="ECO:0000313" key="16">
    <source>
        <dbReference type="WBParaSite" id="SSTP_0000489200.1"/>
    </source>
</evidence>
<reference evidence="16" key="1">
    <citation type="submission" date="2015-08" db="UniProtKB">
        <authorList>
            <consortium name="WormBaseParasite"/>
        </authorList>
    </citation>
    <scope>IDENTIFICATION</scope>
</reference>
<evidence type="ECO:0000256" key="3">
    <source>
        <dbReference type="ARBA" id="ARBA00022448"/>
    </source>
</evidence>
<evidence type="ECO:0000256" key="2">
    <source>
        <dbReference type="ARBA" id="ARBA00007193"/>
    </source>
</evidence>
<keyword evidence="9 14" id="KW-0472">Membrane</keyword>
<dbReference type="WBParaSite" id="TCONS_00013881.p1">
    <property type="protein sequence ID" value="TCONS_00013881.p1"/>
    <property type="gene ID" value="XLOC_008890"/>
</dbReference>
<keyword evidence="11 13" id="KW-0739">Sodium transport</keyword>
<protein>
    <submittedName>
        <fullName evidence="16">Acid-sensing ion channel 1</fullName>
    </submittedName>
    <submittedName>
        <fullName evidence="17">Col_cuticle_N domain-containing protein</fullName>
    </submittedName>
</protein>
<accession>A0A0K0E5V8</accession>
<feature type="transmembrane region" description="Helical" evidence="14">
    <location>
        <begin position="68"/>
        <end position="92"/>
    </location>
</feature>
<comment type="subcellular location">
    <subcellularLocation>
        <location evidence="1">Membrane</location>
        <topology evidence="1">Multi-pass membrane protein</topology>
    </subcellularLocation>
</comment>
<evidence type="ECO:0000256" key="10">
    <source>
        <dbReference type="ARBA" id="ARBA00023180"/>
    </source>
</evidence>
<keyword evidence="3 13" id="KW-0813">Transport</keyword>
<evidence type="ECO:0000256" key="1">
    <source>
        <dbReference type="ARBA" id="ARBA00004141"/>
    </source>
</evidence>
<evidence type="ECO:0000313" key="17">
    <source>
        <dbReference type="WBParaSite" id="TCONS_00013881.p1"/>
    </source>
</evidence>
<keyword evidence="7" id="KW-0915">Sodium</keyword>
<evidence type="ECO:0000256" key="7">
    <source>
        <dbReference type="ARBA" id="ARBA00023053"/>
    </source>
</evidence>
<evidence type="ECO:0000256" key="6">
    <source>
        <dbReference type="ARBA" id="ARBA00022989"/>
    </source>
</evidence>
<evidence type="ECO:0000256" key="8">
    <source>
        <dbReference type="ARBA" id="ARBA00023065"/>
    </source>
</evidence>
<dbReference type="WBParaSite" id="SSTP_0000489200.1">
    <property type="protein sequence ID" value="SSTP_0000489200.1"/>
    <property type="gene ID" value="SSTP_0000489200"/>
</dbReference>
<dbReference type="Pfam" id="PF00858">
    <property type="entry name" value="ASC"/>
    <property type="match status" value="1"/>
</dbReference>
<evidence type="ECO:0000256" key="5">
    <source>
        <dbReference type="ARBA" id="ARBA00022692"/>
    </source>
</evidence>
<dbReference type="PRINTS" id="PR01078">
    <property type="entry name" value="AMINACHANNEL"/>
</dbReference>
<sequence>MHNQMEERSEDLCEQENVNDKEELINQIMDNERVYLHIFDYETREFSGLTTYHGLVRIYNSKTWPSRIFWCCVVMSCLSLFMIHSGILLWTYHQKPTLTQVNIIVPEKGIIFPEITICNINPISFKKTKYWNMSDEVLDYVLKAYNDDASASEIILTKQEKEFQNYLKLYYNNTKNKFNFFDFFYNTGHDCNSMIKACSWGGEIIKNCCSKVEYVMTDYGRCLKFSNKDQKLKQRFSGSHFGWEFLIDVRYNDRPKDLPPDFADVGIKMLIHEVNKTSMIRSNGIGIPIGNKLYTGLDVKNITLLPKDDWGNCQRNWDPLIHGDNIVNQTYSTGMCQRNCMIKKMKEQCNCVSLSRLGHINNEKICSPLELYNCMKKITGNYNYLNCQCNVECFRIEYAVHTSYSRLHYTSKHLNNLYNVTKEYFINNYVGTAIYFREITYELHEQQKQMQTADLLSNIAGSMGLFLGMSTVTLLEIFIYLFKSVWGNVNKDRQTQFTEAMVEEYAEEMNNDIIVVSSENNNSTPEIEENNKNKNVNRRFSIFNINKDPIERRNSMIPTGITSLTKKPFDDVIRRNSINPTVINVHPSSNHLNIFNNIARRPSQNFINFSRRPSFMDRQSFQVDGNKLYQHPQNNSNIPVIVNQPVSSQPRRLSIFDAFQRQNLNNDSNKNSGNFQMRRNSAFIPNSFSPTINQETSDGPITVVLNKNNNRRFSTQFPTRHRDSFIY</sequence>
<evidence type="ECO:0000256" key="13">
    <source>
        <dbReference type="RuleBase" id="RU000679"/>
    </source>
</evidence>
<organism evidence="16">
    <name type="scientific">Strongyloides stercoralis</name>
    <name type="common">Threadworm</name>
    <dbReference type="NCBI Taxonomy" id="6248"/>
    <lineage>
        <taxon>Eukaryota</taxon>
        <taxon>Metazoa</taxon>
        <taxon>Ecdysozoa</taxon>
        <taxon>Nematoda</taxon>
        <taxon>Chromadorea</taxon>
        <taxon>Rhabditida</taxon>
        <taxon>Tylenchina</taxon>
        <taxon>Panagrolaimomorpha</taxon>
        <taxon>Strongyloidoidea</taxon>
        <taxon>Strongyloididae</taxon>
        <taxon>Strongyloides</taxon>
    </lineage>
</organism>
<evidence type="ECO:0000256" key="11">
    <source>
        <dbReference type="ARBA" id="ARBA00023201"/>
    </source>
</evidence>
<dbReference type="Proteomes" id="UP000035681">
    <property type="component" value="Unplaced"/>
</dbReference>
<dbReference type="PANTHER" id="PTHR11690">
    <property type="entry name" value="AMILORIDE-SENSITIVE SODIUM CHANNEL-RELATED"/>
    <property type="match status" value="1"/>
</dbReference>
<comment type="similarity">
    <text evidence="2 13">Belongs to the amiloride-sensitive sodium channel (TC 1.A.6) family.</text>
</comment>
<dbReference type="PANTHER" id="PTHR11690:SF120">
    <property type="entry name" value="FLR-1"/>
    <property type="match status" value="1"/>
</dbReference>